<dbReference type="Gene3D" id="2.40.30.200">
    <property type="match status" value="1"/>
</dbReference>
<dbReference type="GeneID" id="93350369"/>
<dbReference type="Pfam" id="PF05709">
    <property type="entry name" value="Sipho_tail"/>
    <property type="match status" value="1"/>
</dbReference>
<organism evidence="2 3">
    <name type="scientific">Paenibacillus polymyxa</name>
    <name type="common">Bacillus polymyxa</name>
    <dbReference type="NCBI Taxonomy" id="1406"/>
    <lineage>
        <taxon>Bacteria</taxon>
        <taxon>Bacillati</taxon>
        <taxon>Bacillota</taxon>
        <taxon>Bacilli</taxon>
        <taxon>Bacillales</taxon>
        <taxon>Paenibacillaceae</taxon>
        <taxon>Paenibacillus</taxon>
    </lineage>
</organism>
<evidence type="ECO:0000313" key="2">
    <source>
        <dbReference type="EMBL" id="SUA68243.1"/>
    </source>
</evidence>
<dbReference type="EMBL" id="UGSC01000001">
    <property type="protein sequence ID" value="SUA68243.1"/>
    <property type="molecule type" value="Genomic_DNA"/>
</dbReference>
<reference evidence="2 3" key="1">
    <citation type="submission" date="2018-06" db="EMBL/GenBank/DDBJ databases">
        <authorList>
            <consortium name="Pathogen Informatics"/>
            <person name="Doyle S."/>
        </authorList>
    </citation>
    <scope>NUCLEOTIDE SEQUENCE [LARGE SCALE GENOMIC DNA]</scope>
    <source>
        <strain evidence="2 3">NCTC10343</strain>
    </source>
</reference>
<accession>A0A378XUZ3</accession>
<dbReference type="InterPro" id="IPR008841">
    <property type="entry name" value="Siphovirus-type_tail_N"/>
</dbReference>
<sequence length="188" mass="21307">MIDEMIWLGGKSNAELGFFVLGTSKRPGLPNTVDRTLSIPGRNGLWNYGADHEARNFNYECAFITKDYMELQQRVMTLAAHLVDSYGKPRELELKQRERPGQSFVVQYAGSFDVERIMGVGKFSLPLVAFDPFAYGQERITELHITESPQEIQVFSGGNIRAFPYIVLTNVGTTTLRSFRIANEYQVE</sequence>
<protein>
    <submittedName>
        <fullName evidence="2">Phage-related protein</fullName>
    </submittedName>
</protein>
<gene>
    <name evidence="2" type="ORF">NCTC10343_01582</name>
</gene>
<evidence type="ECO:0000313" key="3">
    <source>
        <dbReference type="Proteomes" id="UP000254400"/>
    </source>
</evidence>
<dbReference type="Proteomes" id="UP000254400">
    <property type="component" value="Unassembled WGS sequence"/>
</dbReference>
<proteinExistence type="predicted"/>
<dbReference type="RefSeq" id="WP_019686681.1">
    <property type="nucleotide sequence ID" value="NZ_CP023711.1"/>
</dbReference>
<feature type="domain" description="Siphovirus-type tail component RIFT-related" evidence="1">
    <location>
        <begin position="15"/>
        <end position="128"/>
    </location>
</feature>
<dbReference type="AlphaFoldDB" id="A0A378XUZ3"/>
<evidence type="ECO:0000259" key="1">
    <source>
        <dbReference type="Pfam" id="PF05709"/>
    </source>
</evidence>
<name>A0A378XUZ3_PAEPO</name>